<evidence type="ECO:0000313" key="3">
    <source>
        <dbReference type="Proteomes" id="UP000274601"/>
    </source>
</evidence>
<dbReference type="RefSeq" id="WP_170180442.1">
    <property type="nucleotide sequence ID" value="NZ_RBWU01000001.1"/>
</dbReference>
<protein>
    <submittedName>
        <fullName evidence="2">Uncharacterized protein</fullName>
    </submittedName>
</protein>
<gene>
    <name evidence="2" type="ORF">BZB76_0033</name>
</gene>
<name>A0A495QXH3_9ACTN</name>
<dbReference type="AlphaFoldDB" id="A0A495QXH3"/>
<keyword evidence="3" id="KW-1185">Reference proteome</keyword>
<sequence>MDTATSDLLIAVETLAAVHDRFDSEHSDPTGTSVGDDGENKDHNFPGRG</sequence>
<feature type="region of interest" description="Disordered" evidence="1">
    <location>
        <begin position="20"/>
        <end position="49"/>
    </location>
</feature>
<dbReference type="Proteomes" id="UP000274601">
    <property type="component" value="Unassembled WGS sequence"/>
</dbReference>
<evidence type="ECO:0000256" key="1">
    <source>
        <dbReference type="SAM" id="MobiDB-lite"/>
    </source>
</evidence>
<dbReference type="EMBL" id="RBWU01000001">
    <property type="protein sequence ID" value="RKS78616.1"/>
    <property type="molecule type" value="Genomic_DNA"/>
</dbReference>
<comment type="caution">
    <text evidence="2">The sequence shown here is derived from an EMBL/GenBank/DDBJ whole genome shotgun (WGS) entry which is preliminary data.</text>
</comment>
<reference evidence="2 3" key="1">
    <citation type="submission" date="2018-10" db="EMBL/GenBank/DDBJ databases">
        <title>Genomic Encyclopedia of Archaeal and Bacterial Type Strains, Phase II (KMG-II): from individual species to whole genera.</title>
        <authorList>
            <person name="Goeker M."/>
        </authorList>
    </citation>
    <scope>NUCLEOTIDE SEQUENCE [LARGE SCALE GENOMIC DNA]</scope>
    <source>
        <strain evidence="2 3">DSM 43383</strain>
    </source>
</reference>
<proteinExistence type="predicted"/>
<feature type="compositionally biased region" description="Basic and acidic residues" evidence="1">
    <location>
        <begin position="38"/>
        <end position="49"/>
    </location>
</feature>
<organism evidence="2 3">
    <name type="scientific">Actinomadura pelletieri DSM 43383</name>
    <dbReference type="NCBI Taxonomy" id="1120940"/>
    <lineage>
        <taxon>Bacteria</taxon>
        <taxon>Bacillati</taxon>
        <taxon>Actinomycetota</taxon>
        <taxon>Actinomycetes</taxon>
        <taxon>Streptosporangiales</taxon>
        <taxon>Thermomonosporaceae</taxon>
        <taxon>Actinomadura</taxon>
    </lineage>
</organism>
<evidence type="ECO:0000313" key="2">
    <source>
        <dbReference type="EMBL" id="RKS78616.1"/>
    </source>
</evidence>
<accession>A0A495QXH3</accession>